<keyword evidence="7" id="KW-1185">Reference proteome</keyword>
<dbReference type="GeneTree" id="ENSGT00940000159891"/>
<dbReference type="Proteomes" id="UP000694406">
    <property type="component" value="Unplaced"/>
</dbReference>
<dbReference type="GO" id="GO:0007160">
    <property type="term" value="P:cell-matrix adhesion"/>
    <property type="evidence" value="ECO:0007669"/>
    <property type="project" value="TreeGrafter"/>
</dbReference>
<dbReference type="InterPro" id="IPR013519">
    <property type="entry name" value="Int_alpha_beta-p"/>
</dbReference>
<reference evidence="6" key="2">
    <citation type="submission" date="2025-09" db="UniProtKB">
        <authorList>
            <consortium name="Ensembl"/>
        </authorList>
    </citation>
    <scope>IDENTIFICATION</scope>
</reference>
<evidence type="ECO:0000256" key="2">
    <source>
        <dbReference type="ARBA" id="ARBA00022737"/>
    </source>
</evidence>
<dbReference type="GO" id="GO:0005178">
    <property type="term" value="F:integrin binding"/>
    <property type="evidence" value="ECO:0007669"/>
    <property type="project" value="TreeGrafter"/>
</dbReference>
<dbReference type="GO" id="GO:0007229">
    <property type="term" value="P:integrin-mediated signaling pathway"/>
    <property type="evidence" value="ECO:0007669"/>
    <property type="project" value="UniProtKB-KW"/>
</dbReference>
<sequence length="397" mass="43309">MKGLTEELNASLSMPQLSRCRAVSKKPTCPPIFAPSYLLLVPLTFSSISFRLLVGAPQATALPDQQAQRTGGLYACPLTYGTKDCERVPIDEGGMEHKENQWLGVTVNSQGPGGKIVTCAHLYEARNRVNESLETRHVIGRCYVLSEGLQVADELDGGEWKFCQGREQGHERFGYCQQGIATGFTADRHYILFGAPGTYNWKGKPLLSTKNIIKSGSPDPHLGRQLKHTNELSFVTGAPRANHIGSVVILHQDNFNRLVPEVILSGEKLASSFGYSLAVVDLNHDGWMDLVVGAPNFFDRKERIGGAVYIYINQAGHWENILPIRLNGTSDSLFGITVGAIGDLNQDGFQGEILEPLLQKMGMNSSVGSTCANREFELRLGGILGSQAKYACLEASL</sequence>
<dbReference type="Ensembl" id="ENSLLTT00000021416.1">
    <property type="protein sequence ID" value="ENSLLTP00000020654.1"/>
    <property type="gene ID" value="ENSLLTG00000015452.1"/>
</dbReference>
<evidence type="ECO:0000256" key="4">
    <source>
        <dbReference type="PROSITE-ProRule" id="PRU00803"/>
    </source>
</evidence>
<dbReference type="InterPro" id="IPR028994">
    <property type="entry name" value="Integrin_alpha_N"/>
</dbReference>
<reference evidence="6" key="1">
    <citation type="submission" date="2025-08" db="UniProtKB">
        <authorList>
            <consortium name="Ensembl"/>
        </authorList>
    </citation>
    <scope>IDENTIFICATION</scope>
</reference>
<dbReference type="SUPFAM" id="SSF69318">
    <property type="entry name" value="Integrin alpha N-terminal domain"/>
    <property type="match status" value="1"/>
</dbReference>
<dbReference type="GO" id="GO:0033627">
    <property type="term" value="P:cell adhesion mediated by integrin"/>
    <property type="evidence" value="ECO:0007669"/>
    <property type="project" value="TreeGrafter"/>
</dbReference>
<name>A0A8C5SPH7_LATLA</name>
<dbReference type="SMART" id="SM00191">
    <property type="entry name" value="Int_alpha"/>
    <property type="match status" value="3"/>
</dbReference>
<evidence type="ECO:0008006" key="8">
    <source>
        <dbReference type="Google" id="ProtNLM"/>
    </source>
</evidence>
<keyword evidence="5" id="KW-0401">Integrin</keyword>
<dbReference type="InterPro" id="IPR013517">
    <property type="entry name" value="FG-GAP"/>
</dbReference>
<keyword evidence="5" id="KW-0675">Receptor</keyword>
<dbReference type="PRINTS" id="PR01185">
    <property type="entry name" value="INTEGRINA"/>
</dbReference>
<proteinExistence type="inferred from homology"/>
<protein>
    <recommendedName>
        <fullName evidence="8">Integrin alpha-7</fullName>
    </recommendedName>
</protein>
<dbReference type="PROSITE" id="PS51470">
    <property type="entry name" value="FG_GAP"/>
    <property type="match status" value="1"/>
</dbReference>
<evidence type="ECO:0000256" key="1">
    <source>
        <dbReference type="ARBA" id="ARBA00022729"/>
    </source>
</evidence>
<dbReference type="InterPro" id="IPR000413">
    <property type="entry name" value="Integrin_alpha"/>
</dbReference>
<keyword evidence="3" id="KW-0325">Glycoprotein</keyword>
<feature type="repeat" description="FG-GAP" evidence="4">
    <location>
        <begin position="259"/>
        <end position="320"/>
    </location>
</feature>
<dbReference type="Gene3D" id="2.130.10.130">
    <property type="entry name" value="Integrin alpha, N-terminal"/>
    <property type="match status" value="1"/>
</dbReference>
<dbReference type="PANTHER" id="PTHR23220">
    <property type="entry name" value="INTEGRIN ALPHA"/>
    <property type="match status" value="1"/>
</dbReference>
<evidence type="ECO:0000313" key="6">
    <source>
        <dbReference type="Ensembl" id="ENSLLTP00000020654.1"/>
    </source>
</evidence>
<dbReference type="PANTHER" id="PTHR23220:SF90">
    <property type="entry name" value="INTEGRIN ALPHA-7"/>
    <property type="match status" value="1"/>
</dbReference>
<dbReference type="GO" id="GO:0098609">
    <property type="term" value="P:cell-cell adhesion"/>
    <property type="evidence" value="ECO:0007669"/>
    <property type="project" value="TreeGrafter"/>
</dbReference>
<dbReference type="GO" id="GO:0050900">
    <property type="term" value="P:leukocyte migration"/>
    <property type="evidence" value="ECO:0007669"/>
    <property type="project" value="TreeGrafter"/>
</dbReference>
<evidence type="ECO:0000313" key="7">
    <source>
        <dbReference type="Proteomes" id="UP000694406"/>
    </source>
</evidence>
<dbReference type="GO" id="GO:0009897">
    <property type="term" value="C:external side of plasma membrane"/>
    <property type="evidence" value="ECO:0007669"/>
    <property type="project" value="TreeGrafter"/>
</dbReference>
<keyword evidence="5" id="KW-0130">Cell adhesion</keyword>
<organism evidence="6 7">
    <name type="scientific">Laticauda laticaudata</name>
    <name type="common">Blue-ringed sea krait</name>
    <name type="synonym">Blue-lipped sea krait</name>
    <dbReference type="NCBI Taxonomy" id="8630"/>
    <lineage>
        <taxon>Eukaryota</taxon>
        <taxon>Metazoa</taxon>
        <taxon>Chordata</taxon>
        <taxon>Craniata</taxon>
        <taxon>Vertebrata</taxon>
        <taxon>Euteleostomi</taxon>
        <taxon>Lepidosauria</taxon>
        <taxon>Squamata</taxon>
        <taxon>Bifurcata</taxon>
        <taxon>Unidentata</taxon>
        <taxon>Episquamata</taxon>
        <taxon>Toxicofera</taxon>
        <taxon>Serpentes</taxon>
        <taxon>Colubroidea</taxon>
        <taxon>Elapidae</taxon>
        <taxon>Laticaudinae</taxon>
        <taxon>Laticauda</taxon>
    </lineage>
</organism>
<keyword evidence="1" id="KW-0732">Signal</keyword>
<dbReference type="Pfam" id="PF01839">
    <property type="entry name" value="FG-GAP"/>
    <property type="match status" value="1"/>
</dbReference>
<keyword evidence="2" id="KW-0677">Repeat</keyword>
<comment type="subcellular location">
    <subcellularLocation>
        <location evidence="5">Membrane</location>
        <topology evidence="5">Single-pass type I membrane protein</topology>
    </subcellularLocation>
</comment>
<dbReference type="GO" id="GO:0008305">
    <property type="term" value="C:integrin complex"/>
    <property type="evidence" value="ECO:0007669"/>
    <property type="project" value="InterPro"/>
</dbReference>
<dbReference type="AlphaFoldDB" id="A0A8C5SPH7"/>
<comment type="similarity">
    <text evidence="5">Belongs to the integrin alpha chain family.</text>
</comment>
<accession>A0A8C5SPH7</accession>
<evidence type="ECO:0000256" key="3">
    <source>
        <dbReference type="ARBA" id="ARBA00023180"/>
    </source>
</evidence>
<evidence type="ECO:0000256" key="5">
    <source>
        <dbReference type="RuleBase" id="RU003762"/>
    </source>
</evidence>